<evidence type="ECO:0000313" key="5">
    <source>
        <dbReference type="Proteomes" id="UP000249616"/>
    </source>
</evidence>
<name>A0A2Z4JEZ0_9ACTN</name>
<sequence length="318" mass="32472">MLTDVRASLATRRREVVAAACTALFAAVVYATAVLTPAGQELENALFRLPEFPTDPGGTPITLGPPPEITDTPTTVILRSGHAAALGGLLLLVPLARRKVSLAVWGLVTLTGSAVTAGVLKQLLPRPLLDPSALDLTADNSAPSGHATMATSLALVALVVCPAAVRYIAAPAAVALSALTSYFVQGAGWHRPSDIVTAAAVSLLWCHLASALVPGAAEDIAATRTKRPWALSLGVAAATAAALWWARGQGTELDALMVAAAAAPCAAVVVLTHHRYRTEGPHPVPVASPQVHGEGEITAVSAEGRLTPATEAPSSGHR</sequence>
<feature type="transmembrane region" description="Helical" evidence="2">
    <location>
        <begin position="253"/>
        <end position="272"/>
    </location>
</feature>
<keyword evidence="2" id="KW-0472">Membrane</keyword>
<evidence type="ECO:0000259" key="3">
    <source>
        <dbReference type="Pfam" id="PF01569"/>
    </source>
</evidence>
<dbReference type="InterPro" id="IPR036938">
    <property type="entry name" value="PAP2/HPO_sf"/>
</dbReference>
<feature type="region of interest" description="Disordered" evidence="1">
    <location>
        <begin position="299"/>
        <end position="318"/>
    </location>
</feature>
<dbReference type="KEGG" id="scad:DN051_43320"/>
<proteinExistence type="predicted"/>
<dbReference type="Gene3D" id="1.20.144.10">
    <property type="entry name" value="Phosphatidic acid phosphatase type 2/haloperoxidase"/>
    <property type="match status" value="1"/>
</dbReference>
<keyword evidence="2" id="KW-0812">Transmembrane</keyword>
<evidence type="ECO:0000313" key="4">
    <source>
        <dbReference type="EMBL" id="AWW43398.1"/>
    </source>
</evidence>
<protein>
    <recommendedName>
        <fullName evidence="3">Phosphatidic acid phosphatase type 2/haloperoxidase domain-containing protein</fullName>
    </recommendedName>
</protein>
<keyword evidence="5" id="KW-1185">Reference proteome</keyword>
<feature type="transmembrane region" description="Helical" evidence="2">
    <location>
        <begin position="229"/>
        <end position="247"/>
    </location>
</feature>
<gene>
    <name evidence="4" type="ORF">DN051_43320</name>
</gene>
<dbReference type="EMBL" id="CP030074">
    <property type="protein sequence ID" value="AWW43398.1"/>
    <property type="molecule type" value="Genomic_DNA"/>
</dbReference>
<organism evidence="4 5">
    <name type="scientific">Streptomyces cadmiisoli</name>
    <dbReference type="NCBI Taxonomy" id="2184053"/>
    <lineage>
        <taxon>Bacteria</taxon>
        <taxon>Bacillati</taxon>
        <taxon>Actinomycetota</taxon>
        <taxon>Actinomycetes</taxon>
        <taxon>Kitasatosporales</taxon>
        <taxon>Streptomycetaceae</taxon>
        <taxon>Streptomyces</taxon>
        <taxon>Streptomyces aurantiacus group</taxon>
    </lineage>
</organism>
<evidence type="ECO:0000256" key="2">
    <source>
        <dbReference type="SAM" id="Phobius"/>
    </source>
</evidence>
<feature type="transmembrane region" description="Helical" evidence="2">
    <location>
        <begin position="102"/>
        <end position="124"/>
    </location>
</feature>
<dbReference type="Pfam" id="PF01569">
    <property type="entry name" value="PAP2"/>
    <property type="match status" value="1"/>
</dbReference>
<geneLocation type="plasmid" evidence="4 5">
    <name>unnamed1</name>
</geneLocation>
<dbReference type="SUPFAM" id="SSF48317">
    <property type="entry name" value="Acid phosphatase/Vanadium-dependent haloperoxidase"/>
    <property type="match status" value="1"/>
</dbReference>
<accession>A0A2Z4JEZ0</accession>
<feature type="domain" description="Phosphatidic acid phosphatase type 2/haloperoxidase" evidence="3">
    <location>
        <begin position="107"/>
        <end position="213"/>
    </location>
</feature>
<dbReference type="Proteomes" id="UP000249616">
    <property type="component" value="Plasmid unnamed1"/>
</dbReference>
<feature type="transmembrane region" description="Helical" evidence="2">
    <location>
        <begin position="76"/>
        <end position="95"/>
    </location>
</feature>
<reference evidence="5" key="1">
    <citation type="submission" date="2018-06" db="EMBL/GenBank/DDBJ databases">
        <authorList>
            <person name="Li K."/>
        </authorList>
    </citation>
    <scope>NUCLEOTIDE SEQUENCE [LARGE SCALE GENOMIC DNA]</scope>
    <source>
        <strain evidence="5">ZFG47</strain>
        <plasmid evidence="5">unnamed1</plasmid>
    </source>
</reference>
<keyword evidence="2" id="KW-1133">Transmembrane helix</keyword>
<dbReference type="AlphaFoldDB" id="A0A2Z4JEZ0"/>
<dbReference type="InterPro" id="IPR000326">
    <property type="entry name" value="PAP2/HPO"/>
</dbReference>
<evidence type="ECO:0000256" key="1">
    <source>
        <dbReference type="SAM" id="MobiDB-lite"/>
    </source>
</evidence>
<feature type="transmembrane region" description="Helical" evidence="2">
    <location>
        <begin position="195"/>
        <end position="217"/>
    </location>
</feature>
<dbReference type="RefSeq" id="WP_112443214.1">
    <property type="nucleotide sequence ID" value="NZ_CP030074.1"/>
</dbReference>
<feature type="transmembrane region" description="Helical" evidence="2">
    <location>
        <begin position="172"/>
        <end position="189"/>
    </location>
</feature>
<feature type="transmembrane region" description="Helical" evidence="2">
    <location>
        <begin position="144"/>
        <end position="165"/>
    </location>
</feature>
<keyword evidence="4" id="KW-0614">Plasmid</keyword>